<dbReference type="OrthoDB" id="9781630at2"/>
<feature type="domain" description="HTH gntR-type" evidence="4">
    <location>
        <begin position="13"/>
        <end position="80"/>
    </location>
</feature>
<sequence length="224" mass="24456">MKTKPTIQRIKRQSFRDEIYEALRQAIVSLELEPGAKLSDQELAEQFGVSRTPVREALKRLEDEGLVEAVPGSATRVTPLKPEEGRHAFTVVAALHALAARLAVPCLGPEEHEALEQSNKALEEALGRNDVPAAIEADNAFHAVFLQAAGNPEILSALKGILPKVQRLEISRFASVHGLQSVEQHRRIADACRKRDAAAAARLVEENWLTLGERLAGSNQAEKG</sequence>
<dbReference type="Pfam" id="PF07729">
    <property type="entry name" value="FCD"/>
    <property type="match status" value="1"/>
</dbReference>
<evidence type="ECO:0000313" key="6">
    <source>
        <dbReference type="EMBL" id="QAV21328.1"/>
    </source>
</evidence>
<evidence type="ECO:0000259" key="4">
    <source>
        <dbReference type="PROSITE" id="PS50949"/>
    </source>
</evidence>
<dbReference type="GO" id="GO:0003700">
    <property type="term" value="F:DNA-binding transcription factor activity"/>
    <property type="evidence" value="ECO:0007669"/>
    <property type="project" value="InterPro"/>
</dbReference>
<dbReference type="SUPFAM" id="SSF48008">
    <property type="entry name" value="GntR ligand-binding domain-like"/>
    <property type="match status" value="1"/>
</dbReference>
<dbReference type="SUPFAM" id="SSF46785">
    <property type="entry name" value="Winged helix' DNA-binding domain"/>
    <property type="match status" value="1"/>
</dbReference>
<dbReference type="InterPro" id="IPR008920">
    <property type="entry name" value="TF_FadR/GntR_C"/>
</dbReference>
<dbReference type="PANTHER" id="PTHR43537">
    <property type="entry name" value="TRANSCRIPTIONAL REGULATOR, GNTR FAMILY"/>
    <property type="match status" value="1"/>
</dbReference>
<keyword evidence="8" id="KW-1185">Reference proteome</keyword>
<reference evidence="6 7" key="1">
    <citation type="submission" date="2018-01" db="EMBL/GenBank/DDBJ databases">
        <title>The whole genome sequencing and assembly of Paenibacillus chitinolyticus KCCM 41400 strain.</title>
        <authorList>
            <person name="Kim J.-Y."/>
            <person name="Park M.-K."/>
            <person name="Lee Y.-J."/>
            <person name="Yi H."/>
            <person name="Bahn Y.-S."/>
            <person name="Kim J.F."/>
            <person name="Lee D.-W."/>
        </authorList>
    </citation>
    <scope>NUCLEOTIDE SEQUENCE [LARGE SCALE GENOMIC DNA]</scope>
    <source>
        <strain evidence="6 7">KCCM 41400</strain>
    </source>
</reference>
<protein>
    <submittedName>
        <fullName evidence="6">GntR family transcriptional regulator</fullName>
    </submittedName>
</protein>
<dbReference type="GO" id="GO:0043565">
    <property type="term" value="F:sequence-specific DNA binding"/>
    <property type="evidence" value="ECO:0007669"/>
    <property type="project" value="InterPro"/>
</dbReference>
<dbReference type="Gene3D" id="1.10.10.10">
    <property type="entry name" value="Winged helix-like DNA-binding domain superfamily/Winged helix DNA-binding domain"/>
    <property type="match status" value="1"/>
</dbReference>
<dbReference type="PROSITE" id="PS50949">
    <property type="entry name" value="HTH_GNTR"/>
    <property type="match status" value="1"/>
</dbReference>
<evidence type="ECO:0000313" key="8">
    <source>
        <dbReference type="Proteomes" id="UP001527202"/>
    </source>
</evidence>
<dbReference type="Proteomes" id="UP000288943">
    <property type="component" value="Chromosome"/>
</dbReference>
<evidence type="ECO:0000256" key="1">
    <source>
        <dbReference type="ARBA" id="ARBA00023015"/>
    </source>
</evidence>
<dbReference type="InterPro" id="IPR000524">
    <property type="entry name" value="Tscrpt_reg_HTH_GntR"/>
</dbReference>
<dbReference type="InterPro" id="IPR036390">
    <property type="entry name" value="WH_DNA-bd_sf"/>
</dbReference>
<reference evidence="5 8" key="2">
    <citation type="submission" date="2022-05" db="EMBL/GenBank/DDBJ databases">
        <title>Genome Sequencing of Bee-Associated Microbes.</title>
        <authorList>
            <person name="Dunlap C."/>
        </authorList>
    </citation>
    <scope>NUCLEOTIDE SEQUENCE [LARGE SCALE GENOMIC DNA]</scope>
    <source>
        <strain evidence="5 8">NRRL B-23120</strain>
    </source>
</reference>
<name>A0A410X3W7_9BACL</name>
<dbReference type="SMART" id="SM00345">
    <property type="entry name" value="HTH_GNTR"/>
    <property type="match status" value="1"/>
</dbReference>
<dbReference type="InterPro" id="IPR000485">
    <property type="entry name" value="AsnC-type_HTH_dom"/>
</dbReference>
<proteinExistence type="predicted"/>
<evidence type="ECO:0000313" key="7">
    <source>
        <dbReference type="Proteomes" id="UP000288943"/>
    </source>
</evidence>
<dbReference type="PANTHER" id="PTHR43537:SF24">
    <property type="entry name" value="GLUCONATE OPERON TRANSCRIPTIONAL REPRESSOR"/>
    <property type="match status" value="1"/>
</dbReference>
<dbReference type="EMBL" id="JAMDMJ010000016">
    <property type="protein sequence ID" value="MCY9597061.1"/>
    <property type="molecule type" value="Genomic_DNA"/>
</dbReference>
<dbReference type="KEGG" id="pchi:PC41400_28125"/>
<dbReference type="Proteomes" id="UP001527202">
    <property type="component" value="Unassembled WGS sequence"/>
</dbReference>
<dbReference type="PRINTS" id="PR00035">
    <property type="entry name" value="HTHGNTR"/>
</dbReference>
<evidence type="ECO:0000313" key="5">
    <source>
        <dbReference type="EMBL" id="MCY9597061.1"/>
    </source>
</evidence>
<gene>
    <name evidence="5" type="ORF">M5X16_14895</name>
    <name evidence="6" type="ORF">PC41400_28125</name>
</gene>
<evidence type="ECO:0000256" key="3">
    <source>
        <dbReference type="ARBA" id="ARBA00023163"/>
    </source>
</evidence>
<dbReference type="Pfam" id="PF00392">
    <property type="entry name" value="GntR"/>
    <property type="match status" value="1"/>
</dbReference>
<dbReference type="Gene3D" id="1.20.120.530">
    <property type="entry name" value="GntR ligand-binding domain-like"/>
    <property type="match status" value="1"/>
</dbReference>
<dbReference type="PRINTS" id="PR00033">
    <property type="entry name" value="HTHASNC"/>
</dbReference>
<evidence type="ECO:0000256" key="2">
    <source>
        <dbReference type="ARBA" id="ARBA00023125"/>
    </source>
</evidence>
<dbReference type="SMART" id="SM00895">
    <property type="entry name" value="FCD"/>
    <property type="match status" value="1"/>
</dbReference>
<organism evidence="6 7">
    <name type="scientific">Paenibacillus chitinolyticus</name>
    <dbReference type="NCBI Taxonomy" id="79263"/>
    <lineage>
        <taxon>Bacteria</taxon>
        <taxon>Bacillati</taxon>
        <taxon>Bacillota</taxon>
        <taxon>Bacilli</taxon>
        <taxon>Bacillales</taxon>
        <taxon>Paenibacillaceae</taxon>
        <taxon>Paenibacillus</taxon>
    </lineage>
</organism>
<dbReference type="CDD" id="cd07377">
    <property type="entry name" value="WHTH_GntR"/>
    <property type="match status" value="1"/>
</dbReference>
<dbReference type="AlphaFoldDB" id="A0A410X3W7"/>
<dbReference type="GeneID" id="95378661"/>
<keyword evidence="3" id="KW-0804">Transcription</keyword>
<keyword evidence="2" id="KW-0238">DNA-binding</keyword>
<keyword evidence="1" id="KW-0805">Transcription regulation</keyword>
<dbReference type="EMBL" id="CP026520">
    <property type="protein sequence ID" value="QAV21328.1"/>
    <property type="molecule type" value="Genomic_DNA"/>
</dbReference>
<dbReference type="InterPro" id="IPR036388">
    <property type="entry name" value="WH-like_DNA-bd_sf"/>
</dbReference>
<dbReference type="InterPro" id="IPR011711">
    <property type="entry name" value="GntR_C"/>
</dbReference>
<dbReference type="RefSeq" id="WP_042235051.1">
    <property type="nucleotide sequence ID" value="NZ_CP026520.1"/>
</dbReference>
<accession>A0A410X3W7</accession>